<evidence type="ECO:0000313" key="3">
    <source>
        <dbReference type="EMBL" id="JAI63459.1"/>
    </source>
</evidence>
<dbReference type="InterPro" id="IPR006578">
    <property type="entry name" value="MADF-dom"/>
</dbReference>
<feature type="region of interest" description="Disordered" evidence="1">
    <location>
        <begin position="161"/>
        <end position="181"/>
    </location>
</feature>
<accession>A0A0P4W4G4</accession>
<dbReference type="Pfam" id="PF10545">
    <property type="entry name" value="MADF_DNA_bdg"/>
    <property type="match status" value="1"/>
</dbReference>
<dbReference type="PANTHER" id="PTHR21505">
    <property type="entry name" value="MADF DOMAIN-CONTAINING PROTEIN-RELATED"/>
    <property type="match status" value="1"/>
</dbReference>
<sequence length="316" mass="36001">MNRKTLEEFIEIYQTEECLWKVKCKEYHNRDKRNAAYGKLIQKLRETTPDADRDMVVKKINNLRTTYRKELKKVQASKKSGAGAYDVYVPKLWYFENLAFLHDQETPREGLTNIEENESENSCHDVEPVPVSSPSSDVNELEVATEGNSMLDISYPLHVSRSSTPLPTNSTTTNVAPSRPTQKKCRTAMSDDVLMTINEHFKKPREQKIEDKHDVFGKNVAHKLRGLDNLQRIMAEKIINDALFEAEMGNLTHHHKLLPVPVTNTQFPIQHNVFPQPSATPRTVPHTMPHTSLHLPSLSSTMDPLAQAISVLNEIP</sequence>
<feature type="compositionally biased region" description="Low complexity" evidence="1">
    <location>
        <begin position="161"/>
        <end position="174"/>
    </location>
</feature>
<dbReference type="PROSITE" id="PS51029">
    <property type="entry name" value="MADF"/>
    <property type="match status" value="1"/>
</dbReference>
<dbReference type="AlphaFoldDB" id="A0A0P4W4G4"/>
<feature type="compositionally biased region" description="Low complexity" evidence="1">
    <location>
        <begin position="128"/>
        <end position="137"/>
    </location>
</feature>
<protein>
    <recommendedName>
        <fullName evidence="2">MADF domain-containing protein</fullName>
    </recommendedName>
</protein>
<organism evidence="3">
    <name type="scientific">Scylla olivacea</name>
    <name type="common">Orange mud crab</name>
    <name type="synonym">Cancer olivacea</name>
    <dbReference type="NCBI Taxonomy" id="85551"/>
    <lineage>
        <taxon>Eukaryota</taxon>
        <taxon>Metazoa</taxon>
        <taxon>Ecdysozoa</taxon>
        <taxon>Arthropoda</taxon>
        <taxon>Crustacea</taxon>
        <taxon>Multicrustacea</taxon>
        <taxon>Malacostraca</taxon>
        <taxon>Eumalacostraca</taxon>
        <taxon>Eucarida</taxon>
        <taxon>Decapoda</taxon>
        <taxon>Pleocyemata</taxon>
        <taxon>Brachyura</taxon>
        <taxon>Eubrachyura</taxon>
        <taxon>Portunoidea</taxon>
        <taxon>Portunidae</taxon>
        <taxon>Portuninae</taxon>
        <taxon>Scylla</taxon>
    </lineage>
</organism>
<feature type="region of interest" description="Disordered" evidence="1">
    <location>
        <begin position="116"/>
        <end position="137"/>
    </location>
</feature>
<dbReference type="PANTHER" id="PTHR21505:SF8">
    <property type="entry name" value="DPT-YFP REPRESSOR BY OVEREXPRESSION, ISOFORM D-RELATED"/>
    <property type="match status" value="1"/>
</dbReference>
<dbReference type="EMBL" id="GDRN01072987">
    <property type="protein sequence ID" value="JAI63459.1"/>
    <property type="molecule type" value="Transcribed_RNA"/>
</dbReference>
<evidence type="ECO:0000259" key="2">
    <source>
        <dbReference type="PROSITE" id="PS51029"/>
    </source>
</evidence>
<feature type="domain" description="MADF" evidence="2">
    <location>
        <begin position="8"/>
        <end position="106"/>
    </location>
</feature>
<reference evidence="3" key="1">
    <citation type="submission" date="2015-09" db="EMBL/GenBank/DDBJ databases">
        <title>Scylla olivacea transcriptome.</title>
        <authorList>
            <person name="Ikhwanuddin M."/>
        </authorList>
    </citation>
    <scope>NUCLEOTIDE SEQUENCE</scope>
</reference>
<evidence type="ECO:0000256" key="1">
    <source>
        <dbReference type="SAM" id="MobiDB-lite"/>
    </source>
</evidence>
<dbReference type="SMART" id="SM00595">
    <property type="entry name" value="MADF"/>
    <property type="match status" value="1"/>
</dbReference>
<proteinExistence type="predicted"/>
<name>A0A0P4W4G4_SCYOL</name>